<feature type="transmembrane region" description="Helical" evidence="1">
    <location>
        <begin position="26"/>
        <end position="48"/>
    </location>
</feature>
<evidence type="ECO:0000256" key="1">
    <source>
        <dbReference type="SAM" id="Phobius"/>
    </source>
</evidence>
<sequence>IMLIIVLLSICTLMLCNYYVHYGKTGRLINLIPGPLCYPIVGSVYLLLCSRGKLKCFIYLNKILF</sequence>
<dbReference type="AlphaFoldDB" id="A0A151K3J1"/>
<reference evidence="2 3" key="1">
    <citation type="submission" date="2016-03" db="EMBL/GenBank/DDBJ databases">
        <title>Trachymyrmex septentrionalis WGS genome.</title>
        <authorList>
            <person name="Nygaard S."/>
            <person name="Hu H."/>
            <person name="Boomsma J."/>
            <person name="Zhang G."/>
        </authorList>
    </citation>
    <scope>NUCLEOTIDE SEQUENCE [LARGE SCALE GENOMIC DNA]</scope>
    <source>
        <strain evidence="2">Tsep2-gDNA-1</strain>
        <tissue evidence="2">Whole body</tissue>
    </source>
</reference>
<protein>
    <submittedName>
        <fullName evidence="2">Uncharacterized protein</fullName>
    </submittedName>
</protein>
<keyword evidence="3" id="KW-1185">Reference proteome</keyword>
<organism evidence="2 3">
    <name type="scientific">Trachymyrmex septentrionalis</name>
    <dbReference type="NCBI Taxonomy" id="34720"/>
    <lineage>
        <taxon>Eukaryota</taxon>
        <taxon>Metazoa</taxon>
        <taxon>Ecdysozoa</taxon>
        <taxon>Arthropoda</taxon>
        <taxon>Hexapoda</taxon>
        <taxon>Insecta</taxon>
        <taxon>Pterygota</taxon>
        <taxon>Neoptera</taxon>
        <taxon>Endopterygota</taxon>
        <taxon>Hymenoptera</taxon>
        <taxon>Apocrita</taxon>
        <taxon>Aculeata</taxon>
        <taxon>Formicoidea</taxon>
        <taxon>Formicidae</taxon>
        <taxon>Myrmicinae</taxon>
        <taxon>Trachymyrmex</taxon>
    </lineage>
</organism>
<keyword evidence="1" id="KW-1133">Transmembrane helix</keyword>
<dbReference type="Proteomes" id="UP000078541">
    <property type="component" value="Unassembled WGS sequence"/>
</dbReference>
<keyword evidence="1" id="KW-0472">Membrane</keyword>
<comment type="caution">
    <text evidence="2">The sequence shown here is derived from an EMBL/GenBank/DDBJ whole genome shotgun (WGS) entry which is preliminary data.</text>
</comment>
<proteinExistence type="predicted"/>
<feature type="non-terminal residue" evidence="2">
    <location>
        <position position="1"/>
    </location>
</feature>
<evidence type="ECO:0000313" key="3">
    <source>
        <dbReference type="Proteomes" id="UP000078541"/>
    </source>
</evidence>
<keyword evidence="1" id="KW-0812">Transmembrane</keyword>
<dbReference type="EMBL" id="LKEZ01003367">
    <property type="protein sequence ID" value="KYN50675.1"/>
    <property type="molecule type" value="Genomic_DNA"/>
</dbReference>
<name>A0A151K3J1_9HYME</name>
<gene>
    <name evidence="2" type="ORF">ALC56_00052</name>
</gene>
<dbReference type="STRING" id="34720.A0A151K3J1"/>
<evidence type="ECO:0000313" key="2">
    <source>
        <dbReference type="EMBL" id="KYN50675.1"/>
    </source>
</evidence>
<accession>A0A151K3J1</accession>